<name>A0A2S9YP36_9BACT</name>
<feature type="transmembrane region" description="Helical" evidence="2">
    <location>
        <begin position="183"/>
        <end position="203"/>
    </location>
</feature>
<feature type="domain" description="CNNM transmembrane" evidence="3">
    <location>
        <begin position="79"/>
        <end position="273"/>
    </location>
</feature>
<evidence type="ECO:0000259" key="3">
    <source>
        <dbReference type="PROSITE" id="PS51846"/>
    </source>
</evidence>
<gene>
    <name evidence="4" type="ORF">ENSA7_33880</name>
</gene>
<evidence type="ECO:0000313" key="4">
    <source>
        <dbReference type="EMBL" id="PRQ06850.1"/>
    </source>
</evidence>
<protein>
    <recommendedName>
        <fullName evidence="3">CNNM transmembrane domain-containing protein</fullName>
    </recommendedName>
</protein>
<evidence type="ECO:0000256" key="1">
    <source>
        <dbReference type="PROSITE-ProRule" id="PRU01193"/>
    </source>
</evidence>
<keyword evidence="1 2" id="KW-0812">Transmembrane</keyword>
<reference evidence="4 5" key="1">
    <citation type="submission" date="2018-03" db="EMBL/GenBank/DDBJ databases">
        <title>Draft Genome Sequences of the Obligatory Marine Myxobacteria Enhygromyxa salina SWB007.</title>
        <authorList>
            <person name="Poehlein A."/>
            <person name="Moghaddam J.A."/>
            <person name="Harms H."/>
            <person name="Alanjari M."/>
            <person name="Koenig G.M."/>
            <person name="Daniel R."/>
            <person name="Schaeberle T.F."/>
        </authorList>
    </citation>
    <scope>NUCLEOTIDE SEQUENCE [LARGE SCALE GENOMIC DNA]</scope>
    <source>
        <strain evidence="4 5">SWB007</strain>
    </source>
</reference>
<dbReference type="InterPro" id="IPR022045">
    <property type="entry name" value="TcdB_toxin_mid/N"/>
</dbReference>
<dbReference type="InterPro" id="IPR051676">
    <property type="entry name" value="UPF0053_domain"/>
</dbReference>
<dbReference type="EMBL" id="PVNL01000064">
    <property type="protein sequence ID" value="PRQ06850.1"/>
    <property type="molecule type" value="Genomic_DNA"/>
</dbReference>
<evidence type="ECO:0000256" key="2">
    <source>
        <dbReference type="SAM" id="Phobius"/>
    </source>
</evidence>
<evidence type="ECO:0000313" key="5">
    <source>
        <dbReference type="Proteomes" id="UP000238823"/>
    </source>
</evidence>
<dbReference type="AlphaFoldDB" id="A0A2S9YP36"/>
<dbReference type="Proteomes" id="UP000238823">
    <property type="component" value="Unassembled WGS sequence"/>
</dbReference>
<feature type="transmembrane region" description="Helical" evidence="2">
    <location>
        <begin position="138"/>
        <end position="158"/>
    </location>
</feature>
<dbReference type="InterPro" id="IPR002550">
    <property type="entry name" value="CNNM"/>
</dbReference>
<dbReference type="OrthoDB" id="9798188at2"/>
<keyword evidence="1 2" id="KW-0472">Membrane</keyword>
<dbReference type="PROSITE" id="PS51846">
    <property type="entry name" value="CNNM"/>
    <property type="match status" value="1"/>
</dbReference>
<comment type="caution">
    <text evidence="4">The sequence shown here is derived from an EMBL/GenBank/DDBJ whole genome shotgun (WGS) entry which is preliminary data.</text>
</comment>
<proteinExistence type="predicted"/>
<dbReference type="GO" id="GO:0016020">
    <property type="term" value="C:membrane"/>
    <property type="evidence" value="ECO:0007669"/>
    <property type="project" value="UniProtKB-UniRule"/>
</dbReference>
<sequence length="324" mass="35342">MGGQKPHLLIGTCNNMGAETKVAYVPSTKFYLADKAAGRLWATKLPFSVQVIERVESIDYVSRQRYVQHYALPSESANTLGDMVAKLIWTALFVFLNGIFVAAEFALVKTRPARMQALADQGDARAKRLIGMFDELDLYLSACQLGITIASLVLGYLAEPAFAALIELAAESMGFDTHDNTTLHVVSFGLALTIVTLLHMVLGEQWPKIWAIHTAERTSLRLSLPLKIFTMMFKPLIVVANVLSNGLLPVRLRVVRVVGRRGRARARAVDHGLSLAAGVVGDVSHDRLGRGAAAVLDLDGLQRAALVVAVDDLDVVGRDRRETE</sequence>
<dbReference type="Pfam" id="PF12256">
    <property type="entry name" value="TcdB_toxin_midN"/>
    <property type="match status" value="1"/>
</dbReference>
<accession>A0A2S9YP36</accession>
<dbReference type="PANTHER" id="PTHR43099:SF5">
    <property type="entry name" value="HLYC_CORC FAMILY TRANSPORTER"/>
    <property type="match status" value="1"/>
</dbReference>
<dbReference type="Pfam" id="PF01595">
    <property type="entry name" value="CNNM"/>
    <property type="match status" value="1"/>
</dbReference>
<keyword evidence="1 2" id="KW-1133">Transmembrane helix</keyword>
<feature type="transmembrane region" description="Helical" evidence="2">
    <location>
        <begin position="87"/>
        <end position="108"/>
    </location>
</feature>
<dbReference type="PANTHER" id="PTHR43099">
    <property type="entry name" value="UPF0053 PROTEIN YRKA"/>
    <property type="match status" value="1"/>
</dbReference>
<organism evidence="4 5">
    <name type="scientific">Enhygromyxa salina</name>
    <dbReference type="NCBI Taxonomy" id="215803"/>
    <lineage>
        <taxon>Bacteria</taxon>
        <taxon>Pseudomonadati</taxon>
        <taxon>Myxococcota</taxon>
        <taxon>Polyangia</taxon>
        <taxon>Nannocystales</taxon>
        <taxon>Nannocystaceae</taxon>
        <taxon>Enhygromyxa</taxon>
    </lineage>
</organism>
<dbReference type="RefSeq" id="WP_106090383.1">
    <property type="nucleotide sequence ID" value="NZ_PVNL01000064.1"/>
</dbReference>